<dbReference type="InterPro" id="IPR002516">
    <property type="entry name" value="Glyco_trans_11"/>
</dbReference>
<dbReference type="GO" id="GO:0005975">
    <property type="term" value="P:carbohydrate metabolic process"/>
    <property type="evidence" value="ECO:0007669"/>
    <property type="project" value="InterPro"/>
</dbReference>
<evidence type="ECO:0000313" key="4">
    <source>
        <dbReference type="EMBL" id="EYC28021.1"/>
    </source>
</evidence>
<keyword evidence="3" id="KW-0812">Transmembrane</keyword>
<dbReference type="GO" id="GO:0016020">
    <property type="term" value="C:membrane"/>
    <property type="evidence" value="ECO:0007669"/>
    <property type="project" value="InterPro"/>
</dbReference>
<organism evidence="4 5">
    <name type="scientific">Ancylostoma ceylanicum</name>
    <dbReference type="NCBI Taxonomy" id="53326"/>
    <lineage>
        <taxon>Eukaryota</taxon>
        <taxon>Metazoa</taxon>
        <taxon>Ecdysozoa</taxon>
        <taxon>Nematoda</taxon>
        <taxon>Chromadorea</taxon>
        <taxon>Rhabditida</taxon>
        <taxon>Rhabditina</taxon>
        <taxon>Rhabditomorpha</taxon>
        <taxon>Strongyloidea</taxon>
        <taxon>Ancylostomatidae</taxon>
        <taxon>Ancylostomatinae</taxon>
        <taxon>Ancylostoma</taxon>
    </lineage>
</organism>
<dbReference type="Proteomes" id="UP000024635">
    <property type="component" value="Unassembled WGS sequence"/>
</dbReference>
<dbReference type="InterPro" id="IPR052501">
    <property type="entry name" value="Alpha-1-2_FucT"/>
</dbReference>
<dbReference type="PANTHER" id="PTHR22898:SF3">
    <property type="entry name" value="ALPHA-1,2-FUCOSYLTRANSFERASE-RELATED"/>
    <property type="match status" value="1"/>
</dbReference>
<protein>
    <recommendedName>
        <fullName evidence="6">L-Fucosyltransferase</fullName>
    </recommendedName>
</protein>
<reference evidence="5" key="1">
    <citation type="journal article" date="2015" name="Nat. Genet.">
        <title>The genome and transcriptome of the zoonotic hookworm Ancylostoma ceylanicum identify infection-specific gene families.</title>
        <authorList>
            <person name="Schwarz E.M."/>
            <person name="Hu Y."/>
            <person name="Antoshechkin I."/>
            <person name="Miller M.M."/>
            <person name="Sternberg P.W."/>
            <person name="Aroian R.V."/>
        </authorList>
    </citation>
    <scope>NUCLEOTIDE SEQUENCE</scope>
    <source>
        <strain evidence="5">HY135</strain>
    </source>
</reference>
<evidence type="ECO:0000313" key="5">
    <source>
        <dbReference type="Proteomes" id="UP000024635"/>
    </source>
</evidence>
<dbReference type="Pfam" id="PF01531">
    <property type="entry name" value="Glyco_transf_11"/>
    <property type="match status" value="1"/>
</dbReference>
<evidence type="ECO:0008006" key="6">
    <source>
        <dbReference type="Google" id="ProtNLM"/>
    </source>
</evidence>
<sequence>MRLFKVWHKKSIAVVQLAMVFYFVESVRDRFSITRSNIAEIKGYVALQDNRGRLGNQASCVSTFWVLSSHTFLRLHYREPTLIAVTFQLFLMASGYGIARILKRKLYYLLPGRFNTTRNYLNLLAQTFPKTAQIYEILQNESVSQTAVELATDKDLFKACCRFYNPCGLIQHPAKFLFLEMNFAQNRRYFEEYLPELRDIFRFSNATKEQGENDLRYLNMSNASGTMCIHVRRTDFHRFGLQTEWNGTVDAARNIAVKKGLGNYLIFGDDKEFMSALARHLAQDTSAGTQKRAFISSFSETTDFYLSSRLCSALLLSAASSTFGWWLGFFARNQNGVYYYRSGRHMEDFRFQKSDFFLKSWHSYYGNDE</sequence>
<comment type="caution">
    <text evidence="4">The sequence shown here is derived from an EMBL/GenBank/DDBJ whole genome shotgun (WGS) entry which is preliminary data.</text>
</comment>
<accession>A0A016VL73</accession>
<dbReference type="AlphaFoldDB" id="A0A016VL73"/>
<gene>
    <name evidence="4" type="primary">Acey_s0008.g292</name>
    <name evidence="4" type="ORF">Y032_0008g292</name>
</gene>
<proteinExistence type="predicted"/>
<dbReference type="GO" id="GO:0008107">
    <property type="term" value="F:galactoside 2-alpha-L-fucosyltransferase activity"/>
    <property type="evidence" value="ECO:0007669"/>
    <property type="project" value="InterPro"/>
</dbReference>
<dbReference type="PANTHER" id="PTHR22898">
    <property type="entry name" value="UNCHARACTERIZED GLYCOSOL TRANSFERASE-RELATED"/>
    <property type="match status" value="1"/>
</dbReference>
<dbReference type="EMBL" id="JARK01001344">
    <property type="protein sequence ID" value="EYC28021.1"/>
    <property type="molecule type" value="Genomic_DNA"/>
</dbReference>
<keyword evidence="5" id="KW-1185">Reference proteome</keyword>
<dbReference type="OrthoDB" id="5854901at2759"/>
<keyword evidence="1" id="KW-0328">Glycosyltransferase</keyword>
<evidence type="ECO:0000256" key="2">
    <source>
        <dbReference type="ARBA" id="ARBA00022679"/>
    </source>
</evidence>
<name>A0A016VL73_9BILA</name>
<evidence type="ECO:0000256" key="3">
    <source>
        <dbReference type="SAM" id="Phobius"/>
    </source>
</evidence>
<feature type="transmembrane region" description="Helical" evidence="3">
    <location>
        <begin position="81"/>
        <end position="99"/>
    </location>
</feature>
<evidence type="ECO:0000256" key="1">
    <source>
        <dbReference type="ARBA" id="ARBA00022676"/>
    </source>
</evidence>
<keyword evidence="2" id="KW-0808">Transferase</keyword>
<keyword evidence="3" id="KW-0472">Membrane</keyword>
<keyword evidence="3" id="KW-1133">Transmembrane helix</keyword>